<dbReference type="GO" id="GO:0008813">
    <property type="term" value="F:chorismate lyase activity"/>
    <property type="evidence" value="ECO:0007669"/>
    <property type="project" value="UniProtKB-EC"/>
</dbReference>
<keyword evidence="4" id="KW-0670">Pyruvate</keyword>
<dbReference type="GO" id="GO:0005829">
    <property type="term" value="C:cytosol"/>
    <property type="evidence" value="ECO:0007669"/>
    <property type="project" value="TreeGrafter"/>
</dbReference>
<sequence length="153" mass="17559">MTTPPTTLAPYLYSHGSLTALLEQQAGQALRVNVIREGHQMIDFTTKKLLGLPVHRPALAWVREVELFGDDDKAWVRAKSVFPLTSLVGNAKRLRHLKRTPIGYVMFKHNKNLPHARTYFFDSCNGYWGRNTVYDWQGRVVLVQEVFLTDFSN</sequence>
<keyword evidence="2" id="KW-0831">Ubiquinone biosynthesis</keyword>
<protein>
    <submittedName>
        <fullName evidence="4">Chorismate--pyruvate lyase</fullName>
        <ecNumber evidence="4">4.1.3.40</ecNumber>
    </submittedName>
</protein>
<dbReference type="Proteomes" id="UP000254437">
    <property type="component" value="Unassembled WGS sequence"/>
</dbReference>
<evidence type="ECO:0000256" key="3">
    <source>
        <dbReference type="ARBA" id="ARBA00023239"/>
    </source>
</evidence>
<reference evidence="4 5" key="1">
    <citation type="submission" date="2018-06" db="EMBL/GenBank/DDBJ databases">
        <authorList>
            <consortium name="Pathogen Informatics"/>
            <person name="Doyle S."/>
        </authorList>
    </citation>
    <scope>NUCLEOTIDE SEQUENCE [LARGE SCALE GENOMIC DNA]</scope>
    <source>
        <strain evidence="4 5">NCTC10359</strain>
    </source>
</reference>
<dbReference type="PANTHER" id="PTHR38683:SF1">
    <property type="entry name" value="CHORISMATE PYRUVATE-LYASE"/>
    <property type="match status" value="1"/>
</dbReference>
<keyword evidence="1" id="KW-0963">Cytoplasm</keyword>
<dbReference type="InterPro" id="IPR028978">
    <property type="entry name" value="Chorismate_lyase_/UTRA_dom_sf"/>
</dbReference>
<evidence type="ECO:0000313" key="5">
    <source>
        <dbReference type="Proteomes" id="UP000254437"/>
    </source>
</evidence>
<dbReference type="EC" id="4.1.3.40" evidence="4"/>
<keyword evidence="3 4" id="KW-0456">Lyase</keyword>
<dbReference type="EMBL" id="UGQU01000003">
    <property type="protein sequence ID" value="STZ63979.1"/>
    <property type="molecule type" value="Genomic_DNA"/>
</dbReference>
<accession>A0A378TT30</accession>
<dbReference type="InterPro" id="IPR007440">
    <property type="entry name" value="Chorismate--pyruvate_lyase"/>
</dbReference>
<proteinExistence type="predicted"/>
<dbReference type="AlphaFoldDB" id="A0A378TT30"/>
<evidence type="ECO:0000256" key="1">
    <source>
        <dbReference type="ARBA" id="ARBA00022490"/>
    </source>
</evidence>
<dbReference type="SUPFAM" id="SSF64288">
    <property type="entry name" value="Chorismate lyase-like"/>
    <property type="match status" value="1"/>
</dbReference>
<dbReference type="RefSeq" id="WP_115008246.1">
    <property type="nucleotide sequence ID" value="NZ_UGQU01000003.1"/>
</dbReference>
<evidence type="ECO:0000256" key="2">
    <source>
        <dbReference type="ARBA" id="ARBA00022688"/>
    </source>
</evidence>
<name>A0A378TT30_MORLA</name>
<organism evidence="4 5">
    <name type="scientific">Moraxella lacunata</name>
    <dbReference type="NCBI Taxonomy" id="477"/>
    <lineage>
        <taxon>Bacteria</taxon>
        <taxon>Pseudomonadati</taxon>
        <taxon>Pseudomonadota</taxon>
        <taxon>Gammaproteobacteria</taxon>
        <taxon>Moraxellales</taxon>
        <taxon>Moraxellaceae</taxon>
        <taxon>Moraxella</taxon>
    </lineage>
</organism>
<evidence type="ECO:0000313" key="4">
    <source>
        <dbReference type="EMBL" id="STZ63979.1"/>
    </source>
</evidence>
<dbReference type="STRING" id="477.A9309_03880"/>
<gene>
    <name evidence="4" type="primary">ubiC</name>
    <name evidence="4" type="ORF">NCTC10359_02423</name>
</gene>
<dbReference type="Pfam" id="PF04345">
    <property type="entry name" value="Chor_lyase"/>
    <property type="match status" value="1"/>
</dbReference>
<dbReference type="Gene3D" id="3.40.1410.10">
    <property type="entry name" value="Chorismate lyase-like"/>
    <property type="match status" value="1"/>
</dbReference>
<dbReference type="GO" id="GO:0006744">
    <property type="term" value="P:ubiquinone biosynthetic process"/>
    <property type="evidence" value="ECO:0007669"/>
    <property type="project" value="UniProtKB-KW"/>
</dbReference>
<dbReference type="PANTHER" id="PTHR38683">
    <property type="entry name" value="CHORISMATE PYRUVATE-LYASE"/>
    <property type="match status" value="1"/>
</dbReference>